<proteinExistence type="predicted"/>
<keyword evidence="1" id="KW-1133">Transmembrane helix</keyword>
<reference evidence="3" key="1">
    <citation type="submission" date="2017-09" db="EMBL/GenBank/DDBJ databases">
        <title>Depth-based differentiation of microbial function through sediment-hosted aquifers and enrichment of novel symbionts in the deep terrestrial subsurface.</title>
        <authorList>
            <person name="Probst A.J."/>
            <person name="Ladd B."/>
            <person name="Jarett J.K."/>
            <person name="Geller-Mcgrath D.E."/>
            <person name="Sieber C.M.K."/>
            <person name="Emerson J.B."/>
            <person name="Anantharaman K."/>
            <person name="Thomas B.C."/>
            <person name="Malmstrom R."/>
            <person name="Stieglmeier M."/>
            <person name="Klingl A."/>
            <person name="Woyke T."/>
            <person name="Ryan C.M."/>
            <person name="Banfield J.F."/>
        </authorList>
    </citation>
    <scope>NUCLEOTIDE SEQUENCE [LARGE SCALE GENOMIC DNA]</scope>
</reference>
<comment type="caution">
    <text evidence="2">The sequence shown here is derived from an EMBL/GenBank/DDBJ whole genome shotgun (WGS) entry which is preliminary data.</text>
</comment>
<name>A0A2M7W481_9BACT</name>
<sequence>MSLFIAFKIGGEATMAIGLLIEFFVPFIVAIALIIKVKTYLKMRAQEQANQSTGLSTPVAPGQSVTSIPQQSNIVSINKKSNNKDYFILATLALMMGSAIAFGSNYFLFQIVYVIGFTLSKNSFNVLTVSVLAVLILINGLLAQKLWGYWHNKISLNSGISPGSNFIHFTIIIIAILPSFYLISTKTKVASGGRNIQQTRTEQMNAPAKNGYKSISPSITNPIELAQATSPLSQPLISDKYAIWMQLGGENIRQIGVVNFLNNSVKIITVPSFKTVFNGYESDGILYGDSGKIMLANDTTVVFGHRKDGNGKDAIVVCDLSTEKCKEPLLLQKLSRDDRSYQKVIYKFNSNWLVKTSTDPNYIASDILITNLKNGSQSIINPINIKYDNANKQNIKLQILGLNKNNLIVANLMDTSGNDIIAVEEYYKIDLMTMEATNIRIEDSLVETQSHSQDVVQEDILNLPSAIKRSTITDQDSLHPLLIQVDGKIHNYEDPPVNQADPRKTYRPQNISKSYIYYGMDSSYGMDPFYRVNIKSGIKENLTGILQYIGNDWLDSREVYNDLYGVYYQQDPINDQDNDKGLYPIARIKLFPIKVIK</sequence>
<dbReference type="AlphaFoldDB" id="A0A2M7W481"/>
<feature type="transmembrane region" description="Helical" evidence="1">
    <location>
        <begin position="163"/>
        <end position="183"/>
    </location>
</feature>
<gene>
    <name evidence="2" type="ORF">COX60_01435</name>
</gene>
<evidence type="ECO:0000313" key="3">
    <source>
        <dbReference type="Proteomes" id="UP000230137"/>
    </source>
</evidence>
<evidence type="ECO:0000256" key="1">
    <source>
        <dbReference type="SAM" id="Phobius"/>
    </source>
</evidence>
<feature type="transmembrane region" description="Helical" evidence="1">
    <location>
        <begin position="86"/>
        <end position="112"/>
    </location>
</feature>
<evidence type="ECO:0000313" key="2">
    <source>
        <dbReference type="EMBL" id="PJA20505.1"/>
    </source>
</evidence>
<keyword evidence="1" id="KW-0472">Membrane</keyword>
<keyword evidence="1" id="KW-0812">Transmembrane</keyword>
<dbReference type="Proteomes" id="UP000230137">
    <property type="component" value="Unassembled WGS sequence"/>
</dbReference>
<protein>
    <submittedName>
        <fullName evidence="2">Uncharacterized protein</fullName>
    </submittedName>
</protein>
<dbReference type="EMBL" id="PFQF01000026">
    <property type="protein sequence ID" value="PJA20505.1"/>
    <property type="molecule type" value="Genomic_DNA"/>
</dbReference>
<accession>A0A2M7W481</accession>
<organism evidence="2 3">
    <name type="scientific">Candidatus Berkelbacteria bacterium CG_4_10_14_0_2_um_filter_35_9_33_12</name>
    <dbReference type="NCBI Taxonomy" id="1974499"/>
    <lineage>
        <taxon>Bacteria</taxon>
        <taxon>Candidatus Berkelbacteria</taxon>
    </lineage>
</organism>
<feature type="transmembrane region" description="Helical" evidence="1">
    <location>
        <begin position="124"/>
        <end position="142"/>
    </location>
</feature>
<feature type="transmembrane region" description="Helical" evidence="1">
    <location>
        <begin position="15"/>
        <end position="35"/>
    </location>
</feature>